<evidence type="ECO:0000313" key="2">
    <source>
        <dbReference type="Proteomes" id="UP000240493"/>
    </source>
</evidence>
<dbReference type="AlphaFoldDB" id="A0A2T3ZF90"/>
<accession>A0A2T3ZF90</accession>
<evidence type="ECO:0000313" key="1">
    <source>
        <dbReference type="EMBL" id="PTB43472.1"/>
    </source>
</evidence>
<dbReference type="EMBL" id="KZ679259">
    <property type="protein sequence ID" value="PTB43472.1"/>
    <property type="molecule type" value="Genomic_DNA"/>
</dbReference>
<reference evidence="1 2" key="1">
    <citation type="submission" date="2016-07" db="EMBL/GenBank/DDBJ databases">
        <title>Multiple horizontal gene transfer events from other fungi enriched the ability of initially mycotrophic Trichoderma (Ascomycota) to feed on dead plant biomass.</title>
        <authorList>
            <consortium name="DOE Joint Genome Institute"/>
            <person name="Aerts A."/>
            <person name="Atanasova L."/>
            <person name="Chenthamara K."/>
            <person name="Zhang J."/>
            <person name="Grujic M."/>
            <person name="Henrissat B."/>
            <person name="Kuo A."/>
            <person name="Salamov A."/>
            <person name="Lipzen A."/>
            <person name="Labutti K."/>
            <person name="Barry K."/>
            <person name="Miao Y."/>
            <person name="Rahimi M.J."/>
            <person name="Shen Q."/>
            <person name="Grigoriev I.V."/>
            <person name="Kubicek C.P."/>
            <person name="Druzhinina I.S."/>
        </authorList>
    </citation>
    <scope>NUCLEOTIDE SEQUENCE [LARGE SCALE GENOMIC DNA]</scope>
    <source>
        <strain evidence="1 2">CBS 433.97</strain>
    </source>
</reference>
<gene>
    <name evidence="1" type="ORF">M441DRAFT_25499</name>
</gene>
<proteinExistence type="predicted"/>
<organism evidence="1 2">
    <name type="scientific">Trichoderma asperellum (strain ATCC 204424 / CBS 433.97 / NBRC 101777)</name>
    <dbReference type="NCBI Taxonomy" id="1042311"/>
    <lineage>
        <taxon>Eukaryota</taxon>
        <taxon>Fungi</taxon>
        <taxon>Dikarya</taxon>
        <taxon>Ascomycota</taxon>
        <taxon>Pezizomycotina</taxon>
        <taxon>Sordariomycetes</taxon>
        <taxon>Hypocreomycetidae</taxon>
        <taxon>Hypocreales</taxon>
        <taxon>Hypocreaceae</taxon>
        <taxon>Trichoderma</taxon>
    </lineage>
</organism>
<protein>
    <submittedName>
        <fullName evidence="1">Uncharacterized protein</fullName>
    </submittedName>
</protein>
<dbReference type="Proteomes" id="UP000240493">
    <property type="component" value="Unassembled WGS sequence"/>
</dbReference>
<keyword evidence="2" id="KW-1185">Reference proteome</keyword>
<sequence length="141" mass="15147">MQLSIFGVSASRIAHCPTAVAATNSITFDIWFYQDGAISPVPCGPQISVGFNDTVSNNSCSTWRIATADAVTMSVRQTIPPSLQTNDEQTCTVYWVWSNNGVVSPSCADTVLVTTAELSAYVCYQAPNTRVFGLNIVCEPN</sequence>
<name>A0A2T3ZF90_TRIA4</name>
<dbReference type="OrthoDB" id="4888287at2759"/>